<name>A0A5M8QVX4_9BACT</name>
<sequence length="270" mass="30779">MIAKTLIGSDFSGAIHYGAGYTVEGKEVMNKADLLIAHNVVSRDPKGIAAEMQQEALYSRCKTPVWHSSISWKPEEKPTREQMIETANLYCQKMGANPKDHQVVVYEHHDKPHQHIHVYINRVPTDGGKALETSHNYARNVRICKEITEELGFAKLEKLEEGKLRHVAVNQEEAQKMVNLAIKAALKEKSDTPEDMEERLKKEGIECKYKVEEGKLKYSSYSYQGVPIKGQDVGFTAKQLQARLDKNQQLVQEQEKKPQQEQKRRRGLGL</sequence>
<evidence type="ECO:0000313" key="4">
    <source>
        <dbReference type="Proteomes" id="UP000323994"/>
    </source>
</evidence>
<organism evidence="3 4">
    <name type="scientific">Dyadobacter flavalbus</name>
    <dbReference type="NCBI Taxonomy" id="2579942"/>
    <lineage>
        <taxon>Bacteria</taxon>
        <taxon>Pseudomonadati</taxon>
        <taxon>Bacteroidota</taxon>
        <taxon>Cytophagia</taxon>
        <taxon>Cytophagales</taxon>
        <taxon>Spirosomataceae</taxon>
        <taxon>Dyadobacter</taxon>
    </lineage>
</organism>
<evidence type="ECO:0000259" key="2">
    <source>
        <dbReference type="Pfam" id="PF03432"/>
    </source>
</evidence>
<dbReference type="InterPro" id="IPR005094">
    <property type="entry name" value="Endonuclease_MobA/VirD2"/>
</dbReference>
<dbReference type="Proteomes" id="UP000323994">
    <property type="component" value="Unassembled WGS sequence"/>
</dbReference>
<feature type="domain" description="MobA/VirD2-like nuclease" evidence="2">
    <location>
        <begin position="29"/>
        <end position="152"/>
    </location>
</feature>
<reference evidence="3 4" key="1">
    <citation type="submission" date="2019-05" db="EMBL/GenBank/DDBJ databases">
        <authorList>
            <person name="Qu J.-H."/>
        </authorList>
    </citation>
    <scope>NUCLEOTIDE SEQUENCE [LARGE SCALE GENOMIC DNA]</scope>
    <source>
        <strain evidence="3 4">NS28</strain>
    </source>
</reference>
<evidence type="ECO:0000313" key="3">
    <source>
        <dbReference type="EMBL" id="KAA6438954.1"/>
    </source>
</evidence>
<dbReference type="EMBL" id="VBSN01000040">
    <property type="protein sequence ID" value="KAA6438954.1"/>
    <property type="molecule type" value="Genomic_DNA"/>
</dbReference>
<accession>A0A5M8QVX4</accession>
<gene>
    <name evidence="3" type="ORF">FEM33_15060</name>
</gene>
<dbReference type="AlphaFoldDB" id="A0A5M8QVX4"/>
<feature type="compositionally biased region" description="Basic and acidic residues" evidence="1">
    <location>
        <begin position="253"/>
        <end position="262"/>
    </location>
</feature>
<dbReference type="RefSeq" id="WP_139012850.1">
    <property type="nucleotide sequence ID" value="NZ_VBSN01000040.1"/>
</dbReference>
<evidence type="ECO:0000256" key="1">
    <source>
        <dbReference type="SAM" id="MobiDB-lite"/>
    </source>
</evidence>
<proteinExistence type="predicted"/>
<dbReference type="OrthoDB" id="1525197at2"/>
<protein>
    <submittedName>
        <fullName evidence="3">Relaxase/mobilization nuclease domain-containing protein</fullName>
    </submittedName>
</protein>
<comment type="caution">
    <text evidence="3">The sequence shown here is derived from an EMBL/GenBank/DDBJ whole genome shotgun (WGS) entry which is preliminary data.</text>
</comment>
<dbReference type="Pfam" id="PF03432">
    <property type="entry name" value="Relaxase"/>
    <property type="match status" value="1"/>
</dbReference>
<keyword evidence="4" id="KW-1185">Reference proteome</keyword>
<feature type="region of interest" description="Disordered" evidence="1">
    <location>
        <begin position="248"/>
        <end position="270"/>
    </location>
</feature>